<name>C7MDQ0_BRAFD</name>
<gene>
    <name evidence="2" type="ordered locus">Bfae_18910</name>
</gene>
<reference evidence="2 3" key="1">
    <citation type="journal article" date="2009" name="Stand. Genomic Sci.">
        <title>Complete genome sequence of Brachybacterium faecium type strain (Schefferle 6-10).</title>
        <authorList>
            <person name="Lapidus A."/>
            <person name="Pukall R."/>
            <person name="Labuttii K."/>
            <person name="Copeland A."/>
            <person name="Del Rio T.G."/>
            <person name="Nolan M."/>
            <person name="Chen F."/>
            <person name="Lucas S."/>
            <person name="Tice H."/>
            <person name="Cheng J.F."/>
            <person name="Bruce D."/>
            <person name="Goodwin L."/>
            <person name="Pitluck S."/>
            <person name="Rohde M."/>
            <person name="Goker M."/>
            <person name="Pati A."/>
            <person name="Ivanova N."/>
            <person name="Mavrommatis K."/>
            <person name="Chen A."/>
            <person name="Palaniappan K."/>
            <person name="D'haeseleer P."/>
            <person name="Chain P."/>
            <person name="Bristow J."/>
            <person name="Eisen J.A."/>
            <person name="Markowitz V."/>
            <person name="Hugenholtz P."/>
            <person name="Kyrpides N.C."/>
            <person name="Klenk H.P."/>
        </authorList>
    </citation>
    <scope>NUCLEOTIDE SEQUENCE [LARGE SCALE GENOMIC DNA]</scope>
    <source>
        <strain evidence="3">ATCC 43885 / DSM 4810 / JCM 11609 / LMG 19847 / NBRC 14762 / NCIMB 9860 / 6-10</strain>
    </source>
</reference>
<sequence>MSVDPNIDYHSHDPEDGEQPAEDPRIREAEEIEARMRRALATKDDPLRDGESTSERLRRLEQADAEKAAGPSQTEADEESSSGERGEDSPAS</sequence>
<organism evidence="2 3">
    <name type="scientific">Brachybacterium faecium (strain ATCC 43885 / DSM 4810 / JCM 11609 / LMG 19847 / NBRC 14762 / NCIMB 9860 / 6-10)</name>
    <dbReference type="NCBI Taxonomy" id="446465"/>
    <lineage>
        <taxon>Bacteria</taxon>
        <taxon>Bacillati</taxon>
        <taxon>Actinomycetota</taxon>
        <taxon>Actinomycetes</taxon>
        <taxon>Micrococcales</taxon>
        <taxon>Dermabacteraceae</taxon>
        <taxon>Brachybacterium</taxon>
    </lineage>
</organism>
<evidence type="ECO:0000313" key="3">
    <source>
        <dbReference type="Proteomes" id="UP000001919"/>
    </source>
</evidence>
<protein>
    <submittedName>
        <fullName evidence="2">Uncharacterized protein</fullName>
    </submittedName>
</protein>
<dbReference type="Proteomes" id="UP000001919">
    <property type="component" value="Chromosome"/>
</dbReference>
<keyword evidence="3" id="KW-1185">Reference proteome</keyword>
<proteinExistence type="predicted"/>
<evidence type="ECO:0000313" key="2">
    <source>
        <dbReference type="EMBL" id="ACU85707.1"/>
    </source>
</evidence>
<dbReference type="KEGG" id="bfa:Bfae_18910"/>
<evidence type="ECO:0000256" key="1">
    <source>
        <dbReference type="SAM" id="MobiDB-lite"/>
    </source>
</evidence>
<dbReference type="PATRIC" id="fig|446465.5.peg.1880"/>
<feature type="compositionally biased region" description="Basic and acidic residues" evidence="1">
    <location>
        <begin position="82"/>
        <end position="92"/>
    </location>
</feature>
<dbReference type="AlphaFoldDB" id="C7MDQ0"/>
<dbReference type="HOGENOM" id="CLU_186634_0_0_11"/>
<feature type="region of interest" description="Disordered" evidence="1">
    <location>
        <begin position="1"/>
        <end position="92"/>
    </location>
</feature>
<dbReference type="STRING" id="446465.Bfae_18910"/>
<dbReference type="EMBL" id="CP001643">
    <property type="protein sequence ID" value="ACU85707.1"/>
    <property type="molecule type" value="Genomic_DNA"/>
</dbReference>
<feature type="compositionally biased region" description="Basic and acidic residues" evidence="1">
    <location>
        <begin position="22"/>
        <end position="67"/>
    </location>
</feature>
<dbReference type="eggNOG" id="ENOG5031DZK">
    <property type="taxonomic scope" value="Bacteria"/>
</dbReference>
<dbReference type="OrthoDB" id="4794309at2"/>
<accession>C7MDQ0</accession>